<reference evidence="16" key="1">
    <citation type="submission" date="2021-02" db="EMBL/GenBank/DDBJ databases">
        <authorList>
            <person name="Nowell W R."/>
        </authorList>
    </citation>
    <scope>NUCLEOTIDE SEQUENCE</scope>
</reference>
<evidence type="ECO:0000256" key="6">
    <source>
        <dbReference type="ARBA" id="ARBA00022679"/>
    </source>
</evidence>
<evidence type="ECO:0000256" key="9">
    <source>
        <dbReference type="ARBA" id="ARBA00022968"/>
    </source>
</evidence>
<evidence type="ECO:0000256" key="3">
    <source>
        <dbReference type="ARBA" id="ARBA00006739"/>
    </source>
</evidence>
<comment type="similarity">
    <text evidence="3">Belongs to the glycosyltransferase 2 family.</text>
</comment>
<evidence type="ECO:0000313" key="16">
    <source>
        <dbReference type="EMBL" id="CAF0732527.1"/>
    </source>
</evidence>
<keyword evidence="5" id="KW-0328">Glycosyltransferase</keyword>
<keyword evidence="10 14" id="KW-1133">Transmembrane helix</keyword>
<comment type="subcellular location">
    <subcellularLocation>
        <location evidence="1">Endoplasmic reticulum membrane</location>
        <topology evidence="1">Single-pass membrane protein</topology>
    </subcellularLocation>
</comment>
<comment type="catalytic activity">
    <reaction evidence="12">
        <text>a di-trans,poly-cis-dolichyl phosphate + UDP-alpha-D-glucose = a di-trans,poly-cis-dolichyl beta-D-glucosyl phosphate + UDP</text>
        <dbReference type="Rhea" id="RHEA:15401"/>
        <dbReference type="Rhea" id="RHEA-COMP:19498"/>
        <dbReference type="Rhea" id="RHEA-COMP:19502"/>
        <dbReference type="ChEBI" id="CHEBI:57525"/>
        <dbReference type="ChEBI" id="CHEBI:57683"/>
        <dbReference type="ChEBI" id="CHEBI:58223"/>
        <dbReference type="ChEBI" id="CHEBI:58885"/>
        <dbReference type="EC" id="2.4.1.117"/>
    </reaction>
    <physiologicalReaction direction="left-to-right" evidence="12">
        <dbReference type="Rhea" id="RHEA:15402"/>
    </physiologicalReaction>
</comment>
<sequence>MIEQLSYLLIILVPFGLIILSIICLLRSFKMASRSENEKYFHDPITKSRKQFPSLKDSYSKYLSVIIPAYKEVDRLPVMMKDTMDYLEQRQTKDSSFTYELIIVDDGSPDKTSEIALKFSAQYGTDIVRVLTLDANRGKGGAVRMGVLSARGQWILFADADGATKFSDFTKVEKGALAAIKNNDVVVCGSRRHLEQESVSQRSAFRTLLMYVFHFEVWLFAVKSIRDTQCGFKLFSRQAAQKIFTQMHVERWAFDVELLYIAEKLKIPIVEVDVNWQEIPGSKLDPFTASLQMGIDILAIWFRYITGIWTINHIKN</sequence>
<dbReference type="GO" id="GO:0005789">
    <property type="term" value="C:endoplasmic reticulum membrane"/>
    <property type="evidence" value="ECO:0007669"/>
    <property type="project" value="UniProtKB-SubCell"/>
</dbReference>
<evidence type="ECO:0000256" key="2">
    <source>
        <dbReference type="ARBA" id="ARBA00004922"/>
    </source>
</evidence>
<keyword evidence="9" id="KW-0735">Signal-anchor</keyword>
<dbReference type="GO" id="GO:0004581">
    <property type="term" value="F:dolichyl-phosphate beta-glucosyltransferase activity"/>
    <property type="evidence" value="ECO:0007669"/>
    <property type="project" value="UniProtKB-EC"/>
</dbReference>
<keyword evidence="18" id="KW-1185">Reference proteome</keyword>
<dbReference type="Gene3D" id="3.90.550.10">
    <property type="entry name" value="Spore Coat Polysaccharide Biosynthesis Protein SpsA, Chain A"/>
    <property type="match status" value="1"/>
</dbReference>
<feature type="transmembrane region" description="Helical" evidence="14">
    <location>
        <begin position="6"/>
        <end position="26"/>
    </location>
</feature>
<dbReference type="AlphaFoldDB" id="A0A813N0P6"/>
<dbReference type="Pfam" id="PF00535">
    <property type="entry name" value="Glycos_transf_2"/>
    <property type="match status" value="1"/>
</dbReference>
<dbReference type="EC" id="2.4.1.117" evidence="4"/>
<evidence type="ECO:0000256" key="12">
    <source>
        <dbReference type="ARBA" id="ARBA00045097"/>
    </source>
</evidence>
<dbReference type="Proteomes" id="UP000663832">
    <property type="component" value="Unassembled WGS sequence"/>
</dbReference>
<dbReference type="SUPFAM" id="SSF53448">
    <property type="entry name" value="Nucleotide-diphospho-sugar transferases"/>
    <property type="match status" value="1"/>
</dbReference>
<evidence type="ECO:0000256" key="5">
    <source>
        <dbReference type="ARBA" id="ARBA00022676"/>
    </source>
</evidence>
<keyword evidence="11 14" id="KW-0472">Membrane</keyword>
<evidence type="ECO:0000259" key="15">
    <source>
        <dbReference type="Pfam" id="PF00535"/>
    </source>
</evidence>
<protein>
    <recommendedName>
        <fullName evidence="13">Dolichyl-phosphate beta-glucosyltransferase</fullName>
        <ecNumber evidence="4">2.4.1.117</ecNumber>
    </recommendedName>
</protein>
<dbReference type="PANTHER" id="PTHR10859">
    <property type="entry name" value="GLYCOSYL TRANSFERASE"/>
    <property type="match status" value="1"/>
</dbReference>
<evidence type="ECO:0000256" key="7">
    <source>
        <dbReference type="ARBA" id="ARBA00022692"/>
    </source>
</evidence>
<evidence type="ECO:0000256" key="11">
    <source>
        <dbReference type="ARBA" id="ARBA00023136"/>
    </source>
</evidence>
<accession>A0A813N0P6</accession>
<organism evidence="16 19">
    <name type="scientific">Adineta steineri</name>
    <dbReference type="NCBI Taxonomy" id="433720"/>
    <lineage>
        <taxon>Eukaryota</taxon>
        <taxon>Metazoa</taxon>
        <taxon>Spiralia</taxon>
        <taxon>Gnathifera</taxon>
        <taxon>Rotifera</taxon>
        <taxon>Eurotatoria</taxon>
        <taxon>Bdelloidea</taxon>
        <taxon>Adinetida</taxon>
        <taxon>Adinetidae</taxon>
        <taxon>Adineta</taxon>
    </lineage>
</organism>
<comment type="pathway">
    <text evidence="2">Protein modification; protein glycosylation.</text>
</comment>
<dbReference type="GO" id="GO:0006487">
    <property type="term" value="P:protein N-linked glycosylation"/>
    <property type="evidence" value="ECO:0007669"/>
    <property type="project" value="TreeGrafter"/>
</dbReference>
<dbReference type="OrthoDB" id="3784at2759"/>
<dbReference type="CDD" id="cd04188">
    <property type="entry name" value="DPG_synthase"/>
    <property type="match status" value="1"/>
</dbReference>
<evidence type="ECO:0000313" key="19">
    <source>
        <dbReference type="Proteomes" id="UP000663877"/>
    </source>
</evidence>
<name>A0A813N0P6_9BILA</name>
<dbReference type="Proteomes" id="UP000663877">
    <property type="component" value="Unassembled WGS sequence"/>
</dbReference>
<evidence type="ECO:0000256" key="8">
    <source>
        <dbReference type="ARBA" id="ARBA00022824"/>
    </source>
</evidence>
<dbReference type="EMBL" id="CAJNOM010000300">
    <property type="protein sequence ID" value="CAF1335732.1"/>
    <property type="molecule type" value="Genomic_DNA"/>
</dbReference>
<proteinExistence type="inferred from homology"/>
<keyword evidence="8" id="KW-0256">Endoplasmic reticulum</keyword>
<keyword evidence="6" id="KW-0808">Transferase</keyword>
<evidence type="ECO:0000256" key="4">
    <source>
        <dbReference type="ARBA" id="ARBA00012583"/>
    </source>
</evidence>
<evidence type="ECO:0000313" key="17">
    <source>
        <dbReference type="EMBL" id="CAF1335732.1"/>
    </source>
</evidence>
<evidence type="ECO:0000256" key="10">
    <source>
        <dbReference type="ARBA" id="ARBA00022989"/>
    </source>
</evidence>
<evidence type="ECO:0000313" key="18">
    <source>
        <dbReference type="Proteomes" id="UP000663832"/>
    </source>
</evidence>
<dbReference type="InterPro" id="IPR035518">
    <property type="entry name" value="DPG_synthase"/>
</dbReference>
<evidence type="ECO:0000256" key="1">
    <source>
        <dbReference type="ARBA" id="ARBA00004389"/>
    </source>
</evidence>
<keyword evidence="7 14" id="KW-0812">Transmembrane</keyword>
<evidence type="ECO:0000256" key="13">
    <source>
        <dbReference type="ARBA" id="ARBA00070518"/>
    </source>
</evidence>
<dbReference type="InterPro" id="IPR001173">
    <property type="entry name" value="Glyco_trans_2-like"/>
</dbReference>
<dbReference type="FunFam" id="3.90.550.10:FF:000068">
    <property type="entry name" value="ALG5, dolichyl-phosphate beta-glucosyltransferase"/>
    <property type="match status" value="1"/>
</dbReference>
<gene>
    <name evidence="16" type="ORF">BJG266_LOCUS1282</name>
    <name evidence="17" type="ORF">QVE165_LOCUS33147</name>
</gene>
<dbReference type="EMBL" id="CAJNOI010000003">
    <property type="protein sequence ID" value="CAF0732527.1"/>
    <property type="molecule type" value="Genomic_DNA"/>
</dbReference>
<dbReference type="InterPro" id="IPR029044">
    <property type="entry name" value="Nucleotide-diphossugar_trans"/>
</dbReference>
<feature type="domain" description="Glycosyltransferase 2-like" evidence="15">
    <location>
        <begin position="64"/>
        <end position="244"/>
    </location>
</feature>
<evidence type="ECO:0000256" key="14">
    <source>
        <dbReference type="SAM" id="Phobius"/>
    </source>
</evidence>
<comment type="caution">
    <text evidence="16">The sequence shown here is derived from an EMBL/GenBank/DDBJ whole genome shotgun (WGS) entry which is preliminary data.</text>
</comment>
<dbReference type="PANTHER" id="PTHR10859:SF91">
    <property type="entry name" value="DOLICHYL-PHOSPHATE BETA-GLUCOSYLTRANSFERASE"/>
    <property type="match status" value="1"/>
</dbReference>